<feature type="transmembrane region" description="Helical" evidence="1">
    <location>
        <begin position="16"/>
        <end position="38"/>
    </location>
</feature>
<name>A0A024TEE4_9STRA</name>
<accession>A0A024TEE4</accession>
<feature type="transmembrane region" description="Helical" evidence="1">
    <location>
        <begin position="44"/>
        <end position="65"/>
    </location>
</feature>
<keyword evidence="1" id="KW-0472">Membrane</keyword>
<dbReference type="VEuPathDB" id="FungiDB:H310_13798"/>
<feature type="transmembrane region" description="Helical" evidence="1">
    <location>
        <begin position="103"/>
        <end position="124"/>
    </location>
</feature>
<protein>
    <recommendedName>
        <fullName evidence="5">MARVEL domain-containing protein</fullName>
    </recommendedName>
</protein>
<keyword evidence="1" id="KW-0812">Transmembrane</keyword>
<dbReference type="EMBL" id="KI914007">
    <property type="protein sequence ID" value="ETV91732.1"/>
    <property type="molecule type" value="Genomic_DNA"/>
</dbReference>
<evidence type="ECO:0000313" key="4">
    <source>
        <dbReference type="Proteomes" id="UP000285060"/>
    </source>
</evidence>
<reference evidence="3 4" key="2">
    <citation type="submission" date="2018-08" db="EMBL/GenBank/DDBJ databases">
        <title>Aphanomyces genome sequencing and annotation.</title>
        <authorList>
            <person name="Minardi D."/>
            <person name="Oidtmann B."/>
            <person name="Van Der Giezen M."/>
            <person name="Studholme D.J."/>
        </authorList>
    </citation>
    <scope>NUCLEOTIDE SEQUENCE [LARGE SCALE GENOMIC DNA]</scope>
    <source>
        <strain evidence="3 4">NJM0002</strain>
    </source>
</reference>
<dbReference type="AlphaFoldDB" id="A0A024TEE4"/>
<gene>
    <name evidence="3" type="ORF">DYB32_003070</name>
    <name evidence="2" type="ORF">H310_13798</name>
</gene>
<feature type="transmembrane region" description="Helical" evidence="1">
    <location>
        <begin position="77"/>
        <end position="97"/>
    </location>
</feature>
<evidence type="ECO:0000313" key="3">
    <source>
        <dbReference type="EMBL" id="RHY31881.1"/>
    </source>
</evidence>
<dbReference type="Proteomes" id="UP000285060">
    <property type="component" value="Unassembled WGS sequence"/>
</dbReference>
<dbReference type="RefSeq" id="XP_008879658.1">
    <property type="nucleotide sequence ID" value="XM_008881436.1"/>
</dbReference>
<sequence length="170" mass="18118">MTDLSAFTQFPGNKVFLARAGVFVATVISFFTCTRVTGISEGDYAFLVSFIALSYVLLHSYFVTFLNAVSFVPQTQLIVDGVLTILLLAGAIALASFRWLPGAGVVAVIFLFIATLFQAGAVALQWMERNSANNSSEPASSVDAPGDFYIKATTPVGEAPIVKEPEHSAV</sequence>
<evidence type="ECO:0008006" key="5">
    <source>
        <dbReference type="Google" id="ProtNLM"/>
    </source>
</evidence>
<dbReference type="EMBL" id="QUSY01000177">
    <property type="protein sequence ID" value="RHY31881.1"/>
    <property type="molecule type" value="Genomic_DNA"/>
</dbReference>
<proteinExistence type="predicted"/>
<dbReference type="OrthoDB" id="71420at2759"/>
<evidence type="ECO:0000256" key="1">
    <source>
        <dbReference type="SAM" id="Phobius"/>
    </source>
</evidence>
<keyword evidence="1" id="KW-1133">Transmembrane helix</keyword>
<dbReference type="GeneID" id="20090848"/>
<organism evidence="2">
    <name type="scientific">Aphanomyces invadans</name>
    <dbReference type="NCBI Taxonomy" id="157072"/>
    <lineage>
        <taxon>Eukaryota</taxon>
        <taxon>Sar</taxon>
        <taxon>Stramenopiles</taxon>
        <taxon>Oomycota</taxon>
        <taxon>Saprolegniomycetes</taxon>
        <taxon>Saprolegniales</taxon>
        <taxon>Verrucalvaceae</taxon>
        <taxon>Aphanomyces</taxon>
    </lineage>
</organism>
<evidence type="ECO:0000313" key="2">
    <source>
        <dbReference type="EMBL" id="ETV91732.1"/>
    </source>
</evidence>
<keyword evidence="4" id="KW-1185">Reference proteome</keyword>
<reference evidence="2" key="1">
    <citation type="submission" date="2013-12" db="EMBL/GenBank/DDBJ databases">
        <title>The Genome Sequence of Aphanomyces invadans NJM9701.</title>
        <authorList>
            <consortium name="The Broad Institute Genomics Platform"/>
            <person name="Russ C."/>
            <person name="Tyler B."/>
            <person name="van West P."/>
            <person name="Dieguez-Uribeondo J."/>
            <person name="Young S.K."/>
            <person name="Zeng Q."/>
            <person name="Gargeya S."/>
            <person name="Fitzgerald M."/>
            <person name="Abouelleil A."/>
            <person name="Alvarado L."/>
            <person name="Chapman S.B."/>
            <person name="Gainer-Dewar J."/>
            <person name="Goldberg J."/>
            <person name="Griggs A."/>
            <person name="Gujja S."/>
            <person name="Hansen M."/>
            <person name="Howarth C."/>
            <person name="Imamovic A."/>
            <person name="Ireland A."/>
            <person name="Larimer J."/>
            <person name="McCowan C."/>
            <person name="Murphy C."/>
            <person name="Pearson M."/>
            <person name="Poon T.W."/>
            <person name="Priest M."/>
            <person name="Roberts A."/>
            <person name="Saif S."/>
            <person name="Shea T."/>
            <person name="Sykes S."/>
            <person name="Wortman J."/>
            <person name="Nusbaum C."/>
            <person name="Birren B."/>
        </authorList>
    </citation>
    <scope>NUCLEOTIDE SEQUENCE [LARGE SCALE GENOMIC DNA]</scope>
    <source>
        <strain evidence="2">NJM9701</strain>
    </source>
</reference>